<dbReference type="GO" id="GO:0008782">
    <property type="term" value="F:adenosylhomocysteine nucleosidase activity"/>
    <property type="evidence" value="ECO:0007669"/>
    <property type="project" value="UniProtKB-EC"/>
</dbReference>
<dbReference type="InterPro" id="IPR000845">
    <property type="entry name" value="Nucleoside_phosphorylase_d"/>
</dbReference>
<comment type="caution">
    <text evidence="7">The sequence shown here is derived from an EMBL/GenBank/DDBJ whole genome shotgun (WGS) entry which is preliminary data.</text>
</comment>
<evidence type="ECO:0000256" key="2">
    <source>
        <dbReference type="ARBA" id="ARBA00011974"/>
    </source>
</evidence>
<dbReference type="PANTHER" id="PTHR46832">
    <property type="entry name" value="5'-METHYLTHIOADENOSINE/S-ADENOSYLHOMOCYSTEINE NUCLEOSIDASE"/>
    <property type="match status" value="1"/>
</dbReference>
<accession>A0AAE3EGZ3</accession>
<name>A0AAE3EGZ3_9SPIR</name>
<evidence type="ECO:0000313" key="7">
    <source>
        <dbReference type="EMBL" id="MCD1654316.1"/>
    </source>
</evidence>
<dbReference type="Gene3D" id="3.40.50.1580">
    <property type="entry name" value="Nucleoside phosphorylase domain"/>
    <property type="match status" value="1"/>
</dbReference>
<dbReference type="EC" id="3.2.2.9" evidence="2"/>
<evidence type="ECO:0000256" key="1">
    <source>
        <dbReference type="ARBA" id="ARBA00004945"/>
    </source>
</evidence>
<dbReference type="Pfam" id="PF01048">
    <property type="entry name" value="PNP_UDP_1"/>
    <property type="match status" value="1"/>
</dbReference>
<dbReference type="GO" id="GO:0008930">
    <property type="term" value="F:methylthioadenosine nucleosidase activity"/>
    <property type="evidence" value="ECO:0007669"/>
    <property type="project" value="InterPro"/>
</dbReference>
<dbReference type="NCBIfam" id="TIGR01704">
    <property type="entry name" value="MTA_SAH-Nsdase"/>
    <property type="match status" value="1"/>
</dbReference>
<dbReference type="GO" id="GO:0019284">
    <property type="term" value="P:L-methionine salvage from S-adenosylmethionine"/>
    <property type="evidence" value="ECO:0007669"/>
    <property type="project" value="TreeGrafter"/>
</dbReference>
<dbReference type="CDD" id="cd09008">
    <property type="entry name" value="MTAN"/>
    <property type="match status" value="1"/>
</dbReference>
<evidence type="ECO:0000256" key="5">
    <source>
        <dbReference type="ARBA" id="ARBA00023167"/>
    </source>
</evidence>
<dbReference type="GO" id="GO:0019509">
    <property type="term" value="P:L-methionine salvage from methylthioadenosine"/>
    <property type="evidence" value="ECO:0007669"/>
    <property type="project" value="InterPro"/>
</dbReference>
<dbReference type="InterPro" id="IPR010049">
    <property type="entry name" value="MTA_SAH_Nsdase"/>
</dbReference>
<feature type="domain" description="Nucleoside phosphorylase" evidence="6">
    <location>
        <begin position="2"/>
        <end position="236"/>
    </location>
</feature>
<organism evidence="7 8">
    <name type="scientific">Teretinema zuelzerae</name>
    <dbReference type="NCBI Taxonomy" id="156"/>
    <lineage>
        <taxon>Bacteria</taxon>
        <taxon>Pseudomonadati</taxon>
        <taxon>Spirochaetota</taxon>
        <taxon>Spirochaetia</taxon>
        <taxon>Spirochaetales</taxon>
        <taxon>Treponemataceae</taxon>
        <taxon>Teretinema</taxon>
    </lineage>
</organism>
<keyword evidence="3" id="KW-0028">Amino-acid biosynthesis</keyword>
<evidence type="ECO:0000256" key="4">
    <source>
        <dbReference type="ARBA" id="ARBA00022801"/>
    </source>
</evidence>
<evidence type="ECO:0000313" key="8">
    <source>
        <dbReference type="Proteomes" id="UP001198163"/>
    </source>
</evidence>
<protein>
    <recommendedName>
        <fullName evidence="2">adenosylhomocysteine nucleosidase</fullName>
        <ecNumber evidence="2">3.2.2.9</ecNumber>
    </recommendedName>
</protein>
<dbReference type="EMBL" id="JAINWA010000001">
    <property type="protein sequence ID" value="MCD1654316.1"/>
    <property type="molecule type" value="Genomic_DNA"/>
</dbReference>
<keyword evidence="5" id="KW-0486">Methionine biosynthesis</keyword>
<reference evidence="7" key="1">
    <citation type="submission" date="2021-08" db="EMBL/GenBank/DDBJ databases">
        <title>Comparative analyses of Brucepasteria parasyntrophica and Teretinema zuelzerae.</title>
        <authorList>
            <person name="Song Y."/>
            <person name="Brune A."/>
        </authorList>
    </citation>
    <scope>NUCLEOTIDE SEQUENCE</scope>
    <source>
        <strain evidence="7">DSM 1903</strain>
    </source>
</reference>
<keyword evidence="7" id="KW-0326">Glycosidase</keyword>
<gene>
    <name evidence="7" type="ORF">K7J14_06310</name>
</gene>
<evidence type="ECO:0000259" key="6">
    <source>
        <dbReference type="Pfam" id="PF01048"/>
    </source>
</evidence>
<sequence>MKIGIIGAEKQEVELLYRELEASGKPVDVRRRANLEFHQGFIDGKPVVVVCCGVGKVNAALCAQVLICDFGVDAIVNTGSAGGLAEGLNVLDMVVCTDAVQHDFDTTPFGYAAGQIPGTESPFFKADQSMRDKALAAFSRVSPRFETPSRMIPGRIATGDAFISNPAARDRIVSHFSPACVEMEGGAVAQACVANGTPFVIIRSISDLAGHEADMSYADFSRQASHRSAAVVIDFVKHQ</sequence>
<evidence type="ECO:0000256" key="3">
    <source>
        <dbReference type="ARBA" id="ARBA00022605"/>
    </source>
</evidence>
<dbReference type="Proteomes" id="UP001198163">
    <property type="component" value="Unassembled WGS sequence"/>
</dbReference>
<dbReference type="GO" id="GO:0009164">
    <property type="term" value="P:nucleoside catabolic process"/>
    <property type="evidence" value="ECO:0007669"/>
    <property type="project" value="InterPro"/>
</dbReference>
<dbReference type="NCBIfam" id="NF004079">
    <property type="entry name" value="PRK05584.1"/>
    <property type="match status" value="1"/>
</dbReference>
<dbReference type="RefSeq" id="WP_230754447.1">
    <property type="nucleotide sequence ID" value="NZ_JAINWA010000001.1"/>
</dbReference>
<dbReference type="InterPro" id="IPR035994">
    <property type="entry name" value="Nucleoside_phosphorylase_sf"/>
</dbReference>
<dbReference type="GO" id="GO:0005829">
    <property type="term" value="C:cytosol"/>
    <property type="evidence" value="ECO:0007669"/>
    <property type="project" value="TreeGrafter"/>
</dbReference>
<dbReference type="SUPFAM" id="SSF53167">
    <property type="entry name" value="Purine and uridine phosphorylases"/>
    <property type="match status" value="1"/>
</dbReference>
<comment type="pathway">
    <text evidence="1">Amino-acid biosynthesis; L-methionine biosynthesis via salvage pathway; S-methyl-5-thio-alpha-D-ribose 1-phosphate from S-methyl-5'-thioadenosine (hydrolase route): step 1/2.</text>
</comment>
<dbReference type="PANTHER" id="PTHR46832:SF1">
    <property type="entry name" value="5'-METHYLTHIOADENOSINE_S-ADENOSYLHOMOCYSTEINE NUCLEOSIDASE"/>
    <property type="match status" value="1"/>
</dbReference>
<keyword evidence="4 7" id="KW-0378">Hydrolase</keyword>
<dbReference type="AlphaFoldDB" id="A0AAE3EGZ3"/>
<proteinExistence type="predicted"/>
<keyword evidence="8" id="KW-1185">Reference proteome</keyword>